<name>A0A445F2K3_GLYSO</name>
<dbReference type="PANTHER" id="PTHR33511">
    <property type="entry name" value="OS06G0632400 PROTEIN"/>
    <property type="match status" value="1"/>
</dbReference>
<organism evidence="2 3">
    <name type="scientific">Glycine soja</name>
    <name type="common">Wild soybean</name>
    <dbReference type="NCBI Taxonomy" id="3848"/>
    <lineage>
        <taxon>Eukaryota</taxon>
        <taxon>Viridiplantae</taxon>
        <taxon>Streptophyta</taxon>
        <taxon>Embryophyta</taxon>
        <taxon>Tracheophyta</taxon>
        <taxon>Spermatophyta</taxon>
        <taxon>Magnoliopsida</taxon>
        <taxon>eudicotyledons</taxon>
        <taxon>Gunneridae</taxon>
        <taxon>Pentapetalae</taxon>
        <taxon>rosids</taxon>
        <taxon>fabids</taxon>
        <taxon>Fabales</taxon>
        <taxon>Fabaceae</taxon>
        <taxon>Papilionoideae</taxon>
        <taxon>50 kb inversion clade</taxon>
        <taxon>NPAAA clade</taxon>
        <taxon>indigoferoid/millettioid clade</taxon>
        <taxon>Phaseoleae</taxon>
        <taxon>Glycine</taxon>
        <taxon>Glycine subgen. Soja</taxon>
    </lineage>
</organism>
<sequence>MAGNRHKKSSSGFFSIFNIFSSRTPRGGYSDAPDSWRRVYPSDYDKGNWGVAEPNIDMKAEAFIAKYKKRVSESALYQLDPAAENIFQKYNVSKKHSGFEGKYLHEAKPKRKKSLIELEMKEHSSGLVADKVASLAWQLYEALQVCWCTALSLRPSYWLFLLVIIPFAFQNHLVL</sequence>
<keyword evidence="1" id="KW-1133">Transmembrane helix</keyword>
<accession>A0A445F2K3</accession>
<gene>
    <name evidence="2" type="ORF">D0Y65_053609</name>
</gene>
<keyword evidence="3" id="KW-1185">Reference proteome</keyword>
<protein>
    <submittedName>
        <fullName evidence="2">Uncharacterized protein</fullName>
    </submittedName>
</protein>
<evidence type="ECO:0000313" key="2">
    <source>
        <dbReference type="EMBL" id="RZB43068.1"/>
    </source>
</evidence>
<feature type="transmembrane region" description="Helical" evidence="1">
    <location>
        <begin position="157"/>
        <end position="174"/>
    </location>
</feature>
<dbReference type="Proteomes" id="UP000289340">
    <property type="component" value="Chromosome 20"/>
</dbReference>
<dbReference type="EMBL" id="QZWG01000020">
    <property type="protein sequence ID" value="RZB43068.1"/>
    <property type="molecule type" value="Genomic_DNA"/>
</dbReference>
<evidence type="ECO:0000256" key="1">
    <source>
        <dbReference type="SAM" id="Phobius"/>
    </source>
</evidence>
<dbReference type="AlphaFoldDB" id="A0A445F2K3"/>
<evidence type="ECO:0000313" key="3">
    <source>
        <dbReference type="Proteomes" id="UP000289340"/>
    </source>
</evidence>
<keyword evidence="1" id="KW-0812">Transmembrane</keyword>
<comment type="caution">
    <text evidence="2">The sequence shown here is derived from an EMBL/GenBank/DDBJ whole genome shotgun (WGS) entry which is preliminary data.</text>
</comment>
<reference evidence="2 3" key="1">
    <citation type="submission" date="2018-09" db="EMBL/GenBank/DDBJ databases">
        <title>A high-quality reference genome of wild soybean provides a powerful tool to mine soybean genomes.</title>
        <authorList>
            <person name="Xie M."/>
            <person name="Chung C.Y.L."/>
            <person name="Li M.-W."/>
            <person name="Wong F.-L."/>
            <person name="Chan T.-F."/>
            <person name="Lam H.-M."/>
        </authorList>
    </citation>
    <scope>NUCLEOTIDE SEQUENCE [LARGE SCALE GENOMIC DNA]</scope>
    <source>
        <strain evidence="3">cv. W05</strain>
        <tissue evidence="2">Hypocotyl of etiolated seedlings</tissue>
    </source>
</reference>
<proteinExistence type="predicted"/>
<keyword evidence="1" id="KW-0472">Membrane</keyword>